<gene>
    <name evidence="1" type="ORF">ABS648_05200</name>
</gene>
<protein>
    <submittedName>
        <fullName evidence="1">Uncharacterized protein</fullName>
    </submittedName>
</protein>
<sequence>MQQQLKTSGSFPRGIVIGGVTYTTFEMREAEVADMIDAEAEGGLVGSLKYHLELAVRQLVKVATLDGQEFKGPFVGSMISKRQDFAAIRTAQVRLDEMGNDEPSASGASGTPSN</sequence>
<dbReference type="AlphaFoldDB" id="A0AAU7Y4A2"/>
<dbReference type="RefSeq" id="WP_350447770.1">
    <property type="nucleotide sequence ID" value="NZ_CP158373.1"/>
</dbReference>
<accession>A0AAU7Y4A2</accession>
<name>A0AAU7Y4A2_9PSED</name>
<dbReference type="EMBL" id="CP158373">
    <property type="protein sequence ID" value="XBY65166.1"/>
    <property type="molecule type" value="Genomic_DNA"/>
</dbReference>
<proteinExistence type="predicted"/>
<organism evidence="1">
    <name type="scientific">Pseudomonas solani</name>
    <dbReference type="NCBI Taxonomy" id="2731552"/>
    <lineage>
        <taxon>Bacteria</taxon>
        <taxon>Pseudomonadati</taxon>
        <taxon>Pseudomonadota</taxon>
        <taxon>Gammaproteobacteria</taxon>
        <taxon>Pseudomonadales</taxon>
        <taxon>Pseudomonadaceae</taxon>
        <taxon>Pseudomonas</taxon>
    </lineage>
</organism>
<evidence type="ECO:0000313" key="1">
    <source>
        <dbReference type="EMBL" id="XBY65166.1"/>
    </source>
</evidence>
<reference evidence="1" key="1">
    <citation type="submission" date="2023-08" db="EMBL/GenBank/DDBJ databases">
        <title>Increased levels of nutrients transform a symbiont into a lethal pathobiont.</title>
        <authorList>
            <person name="Lachnit T."/>
            <person name="Ulrich L."/>
            <person name="Willmer F.M."/>
            <person name="Hasenbein T."/>
            <person name="Steiner L.X."/>
            <person name="Wolters M."/>
            <person name="Herbst E.M."/>
            <person name="Deines P."/>
        </authorList>
    </citation>
    <scope>NUCLEOTIDE SEQUENCE</scope>
    <source>
        <strain evidence="1">T3</strain>
    </source>
</reference>